<feature type="compositionally biased region" description="Acidic residues" evidence="10">
    <location>
        <begin position="1231"/>
        <end position="1252"/>
    </location>
</feature>
<feature type="region of interest" description="Disordered" evidence="10">
    <location>
        <begin position="1013"/>
        <end position="1056"/>
    </location>
</feature>
<reference evidence="12 13" key="1">
    <citation type="journal article" date="2023" name="Elife">
        <title>Identification of key yeast species and microbe-microbe interactions impacting larval growth of Drosophila in the wild.</title>
        <authorList>
            <person name="Mure A."/>
            <person name="Sugiura Y."/>
            <person name="Maeda R."/>
            <person name="Honda K."/>
            <person name="Sakurai N."/>
            <person name="Takahashi Y."/>
            <person name="Watada M."/>
            <person name="Katoh T."/>
            <person name="Gotoh A."/>
            <person name="Gotoh Y."/>
            <person name="Taniguchi I."/>
            <person name="Nakamura K."/>
            <person name="Hayashi T."/>
            <person name="Katayama T."/>
            <person name="Uemura T."/>
            <person name="Hattori Y."/>
        </authorList>
    </citation>
    <scope>NUCLEOTIDE SEQUENCE [LARGE SCALE GENOMIC DNA]</scope>
    <source>
        <strain evidence="12 13">PK-24</strain>
    </source>
</reference>
<dbReference type="GO" id="GO:0031298">
    <property type="term" value="C:replication fork protection complex"/>
    <property type="evidence" value="ECO:0007669"/>
    <property type="project" value="TreeGrafter"/>
</dbReference>
<dbReference type="GO" id="GO:0006281">
    <property type="term" value="P:DNA repair"/>
    <property type="evidence" value="ECO:0007669"/>
    <property type="project" value="UniProtKB-KW"/>
</dbReference>
<evidence type="ECO:0000256" key="1">
    <source>
        <dbReference type="ARBA" id="ARBA00004123"/>
    </source>
</evidence>
<evidence type="ECO:0000256" key="8">
    <source>
        <dbReference type="ARBA" id="ARBA00023254"/>
    </source>
</evidence>
<keyword evidence="9" id="KW-0131">Cell cycle</keyword>
<evidence type="ECO:0000256" key="7">
    <source>
        <dbReference type="ARBA" id="ARBA00023242"/>
    </source>
</evidence>
<comment type="subcellular location">
    <subcellularLocation>
        <location evidence="1">Nucleus</location>
    </subcellularLocation>
</comment>
<keyword evidence="5" id="KW-0236">DNA replication inhibitor</keyword>
<evidence type="ECO:0000256" key="2">
    <source>
        <dbReference type="ARBA" id="ARBA00008174"/>
    </source>
</evidence>
<dbReference type="Pfam" id="PF04821">
    <property type="entry name" value="TIMELESS"/>
    <property type="match status" value="1"/>
</dbReference>
<keyword evidence="4" id="KW-0227">DNA damage</keyword>
<feature type="region of interest" description="Disordered" evidence="10">
    <location>
        <begin position="1091"/>
        <end position="1119"/>
    </location>
</feature>
<feature type="compositionally biased region" description="Acidic residues" evidence="10">
    <location>
        <begin position="1260"/>
        <end position="1298"/>
    </location>
</feature>
<evidence type="ECO:0000256" key="6">
    <source>
        <dbReference type="ARBA" id="ARBA00023204"/>
    </source>
</evidence>
<evidence type="ECO:0000256" key="9">
    <source>
        <dbReference type="ARBA" id="ARBA00023306"/>
    </source>
</evidence>
<evidence type="ECO:0000256" key="3">
    <source>
        <dbReference type="ARBA" id="ARBA00021529"/>
    </source>
</evidence>
<dbReference type="GO" id="GO:0051321">
    <property type="term" value="P:meiotic cell cycle"/>
    <property type="evidence" value="ECO:0007669"/>
    <property type="project" value="UniProtKB-KW"/>
</dbReference>
<evidence type="ECO:0000256" key="5">
    <source>
        <dbReference type="ARBA" id="ARBA00022880"/>
    </source>
</evidence>
<comment type="similarity">
    <text evidence="2">Belongs to the timeless family.</text>
</comment>
<evidence type="ECO:0000259" key="11">
    <source>
        <dbReference type="Pfam" id="PF04821"/>
    </source>
</evidence>
<comment type="caution">
    <text evidence="12">The sequence shown here is derived from an EMBL/GenBank/DDBJ whole genome shotgun (WGS) entry which is preliminary data.</text>
</comment>
<name>A0AAV5R2W3_PICKL</name>
<dbReference type="GO" id="GO:0043111">
    <property type="term" value="P:replication fork arrest"/>
    <property type="evidence" value="ECO:0007669"/>
    <property type="project" value="TreeGrafter"/>
</dbReference>
<keyword evidence="7" id="KW-0539">Nucleus</keyword>
<dbReference type="InterPro" id="IPR044998">
    <property type="entry name" value="Timeless"/>
</dbReference>
<protein>
    <recommendedName>
        <fullName evidence="3">Topoisomerase 1-associated factor 1</fullName>
    </recommendedName>
</protein>
<dbReference type="PANTHER" id="PTHR22940:SF4">
    <property type="entry name" value="PROTEIN TIMELESS HOMOLOG"/>
    <property type="match status" value="1"/>
</dbReference>
<dbReference type="InterPro" id="IPR006906">
    <property type="entry name" value="Timeless_N"/>
</dbReference>
<dbReference type="GO" id="GO:0000076">
    <property type="term" value="P:DNA replication checkpoint signaling"/>
    <property type="evidence" value="ECO:0007669"/>
    <property type="project" value="TreeGrafter"/>
</dbReference>
<dbReference type="EMBL" id="BTGB01000002">
    <property type="protein sequence ID" value="GMM45615.1"/>
    <property type="molecule type" value="Genomic_DNA"/>
</dbReference>
<feature type="compositionally biased region" description="Basic residues" evidence="10">
    <location>
        <begin position="1092"/>
        <end position="1118"/>
    </location>
</feature>
<evidence type="ECO:0000313" key="13">
    <source>
        <dbReference type="Proteomes" id="UP001378960"/>
    </source>
</evidence>
<feature type="compositionally biased region" description="Basic and acidic residues" evidence="10">
    <location>
        <begin position="41"/>
        <end position="53"/>
    </location>
</feature>
<keyword evidence="6" id="KW-0234">DNA repair</keyword>
<feature type="compositionally biased region" description="Acidic residues" evidence="10">
    <location>
        <begin position="1033"/>
        <end position="1056"/>
    </location>
</feature>
<feature type="compositionally biased region" description="Acidic residues" evidence="10">
    <location>
        <begin position="1311"/>
        <end position="1325"/>
    </location>
</feature>
<proteinExistence type="inferred from homology"/>
<keyword evidence="13" id="KW-1185">Reference proteome</keyword>
<feature type="compositionally biased region" description="Polar residues" evidence="10">
    <location>
        <begin position="1200"/>
        <end position="1211"/>
    </location>
</feature>
<evidence type="ECO:0000313" key="12">
    <source>
        <dbReference type="EMBL" id="GMM45615.1"/>
    </source>
</evidence>
<organism evidence="12 13">
    <name type="scientific">Pichia kluyveri</name>
    <name type="common">Yeast</name>
    <dbReference type="NCBI Taxonomy" id="36015"/>
    <lineage>
        <taxon>Eukaryota</taxon>
        <taxon>Fungi</taxon>
        <taxon>Dikarya</taxon>
        <taxon>Ascomycota</taxon>
        <taxon>Saccharomycotina</taxon>
        <taxon>Pichiomycetes</taxon>
        <taxon>Pichiales</taxon>
        <taxon>Pichiaceae</taxon>
        <taxon>Pichia</taxon>
    </lineage>
</organism>
<dbReference type="GO" id="GO:0003677">
    <property type="term" value="F:DNA binding"/>
    <property type="evidence" value="ECO:0007669"/>
    <property type="project" value="TreeGrafter"/>
</dbReference>
<sequence>MNNDDDVFYGQEEEGFEELVEKNLVNKDFGPDNENLLSDLESDRENDSGSEMKDDVEDFEDKELIKRESRLSSVMNMTRNPLASMTNNLRKDEEKIQRNISMLSSALGGFDPNPPNSYILGMEALGCLKDIKQLLKQVDEGKHVLNVASACHDSGLFINDLIPIMVQFGGHGTANTYPEIMKILLVTLEIIVRLMTPMKLENDDDNDQDKLFTKLRRAQIEYKHRLLHYKKGKFFKILINLMLPILELEKKDMTRRDKIILNLCLTLFNNVLRIQPSDAKVAKKNRSNIVHVFQALPNGISENDISLDVVFQIFKKYHVLSVIQTIASNLSKEFDTEILGTSCLDFYYYTFLFVDPTELTEDTNTMLSKTQQLAQNLRLSDAPSESQNNENTLSATNSKLLLLQEEEHDNLRKFKSRSSTRHAHFGSLINIQDNKNTNRVFSGQDKLFNNDLLSVLDSNASKTLSGKHINRQKSGLTDQPEKFAKLNRDTRKLVNKFVNDFRENGFHVMFKEINNILINRDTSDDFTFHYHYFFVINWMLNYEKSFQSHKQKSISNLERFKYLFCCFEGRSLKMMMNRTIPHFLEIKNYECLNITISIFKEILNLLLMIHSYQKFNDTRLLSEDKVLLKGLVSRAEGSLRLIFEVDSEITTLLRYPQNAHKKGSSIALGMIEFTNVLFKTINYIARLDPPIMLSNKNREDFNENNEFIGDMEGLTNNRRVIRLKKLDINLCDKFKTILFSDHTVSTHIWLFLQYNEIDEKKLGYCLSYFSKLLEDWKSNILKLVRLDFMYALHELKTANISDKLKSEFGMLLNYFMHHFTKLSLTNSKYLLLEPMSFNEMTDLEIRQYYISGDPFSGGLNQKEQKKADFHGNKDISFADAHISDNEKIALIVSYLFYKDKINIVESLVQFLSQWYLELTHTITPSTELIGKLGSYRLQGLIFKEYNMDPYFRELCKIGGILNGVLLGRDLNKLLSYKQSIDIAINTPLNDEDLENKFIDPNYLDKQKRKLYKRSMGEDSDSDSDGHHGYGSEGIDDGTDDERGDDDDLAGSESDAPMDELELLEATLKNSENRVKGKAMKRTADGKLVAMGKKGKEKKHKSKNDKLRNKKKLRKRRKIVKDDDEVLSDTEILRRAHLSKDRIEDSDEDMDDEVFFEREMKLQELLQKRHGQITKQQYDSLMNNTLDLENVSDLDEYLVGDQNTQLGPQTAALNKPDTDSLMKLLKGTQNQSEEEGNEDDNESNSDNDAENDSDNEKSDDGNDNEVDNNSDNESENDSDDSSSDSSDDNENVDDSDDETLGISKRKPTNIINDDEDLSDEADSSEDDIVKETNDAMEDVVESSENNESIDEADSDKIQPSESTEPGEIDIFASLKQVHDLINSNTTE</sequence>
<accession>A0AAV5R2W3</accession>
<feature type="domain" description="Timeless N-terminal" evidence="11">
    <location>
        <begin position="118"/>
        <end position="430"/>
    </location>
</feature>
<feature type="region of interest" description="Disordered" evidence="10">
    <location>
        <begin position="1198"/>
        <end position="1363"/>
    </location>
</feature>
<dbReference type="Proteomes" id="UP001378960">
    <property type="component" value="Unassembled WGS sequence"/>
</dbReference>
<gene>
    <name evidence="12" type="ORF">DAPK24_021900</name>
</gene>
<evidence type="ECO:0000256" key="10">
    <source>
        <dbReference type="SAM" id="MobiDB-lite"/>
    </source>
</evidence>
<evidence type="ECO:0000256" key="4">
    <source>
        <dbReference type="ARBA" id="ARBA00022763"/>
    </source>
</evidence>
<feature type="region of interest" description="Disordered" evidence="10">
    <location>
        <begin position="22"/>
        <end position="56"/>
    </location>
</feature>
<dbReference type="PANTHER" id="PTHR22940">
    <property type="entry name" value="TIMEOUT/TIMELESS-2"/>
    <property type="match status" value="1"/>
</dbReference>
<keyword evidence="8" id="KW-0469">Meiosis</keyword>